<comment type="subcellular location">
    <subcellularLocation>
        <location evidence="2">Cytoplasm</location>
    </subcellularLocation>
</comment>
<dbReference type="GO" id="GO:0003774">
    <property type="term" value="F:cytoskeletal motor activity"/>
    <property type="evidence" value="ECO:0007669"/>
    <property type="project" value="InterPro"/>
</dbReference>
<feature type="compositionally biased region" description="Low complexity" evidence="10">
    <location>
        <begin position="41"/>
        <end position="54"/>
    </location>
</feature>
<evidence type="ECO:0000313" key="12">
    <source>
        <dbReference type="EMBL" id="GGC23441.1"/>
    </source>
</evidence>
<comment type="caution">
    <text evidence="13">The sequence shown here is derived from an EMBL/GenBank/DDBJ whole genome shotgun (WGS) entry which is preliminary data.</text>
</comment>
<gene>
    <name evidence="12" type="primary">fliH</name>
    <name evidence="12" type="ORF">GCM10011572_51180</name>
    <name evidence="13" type="ORF">GM672_24295</name>
</gene>
<evidence type="ECO:0000256" key="6">
    <source>
        <dbReference type="ARBA" id="ARBA00022490"/>
    </source>
</evidence>
<dbReference type="GO" id="GO:0071973">
    <property type="term" value="P:bacterial-type flagellum-dependent cell motility"/>
    <property type="evidence" value="ECO:0007669"/>
    <property type="project" value="InterPro"/>
</dbReference>
<keyword evidence="6" id="KW-0963">Cytoplasm</keyword>
<proteinExistence type="inferred from homology"/>
<evidence type="ECO:0000256" key="8">
    <source>
        <dbReference type="ARBA" id="ARBA00022927"/>
    </source>
</evidence>
<keyword evidence="5" id="KW-0813">Transport</keyword>
<reference evidence="12" key="1">
    <citation type="journal article" date="2014" name="Int. J. Syst. Evol. Microbiol.">
        <title>Complete genome of a new Firmicutes species belonging to the dominant human colonic microbiota ('Ruminococcus bicirculans') reveals two chromosomes and a selective capacity to utilize plant glucans.</title>
        <authorList>
            <consortium name="NISC Comparative Sequencing Program"/>
            <person name="Wegmann U."/>
            <person name="Louis P."/>
            <person name="Goesmann A."/>
            <person name="Henrissat B."/>
            <person name="Duncan S.H."/>
            <person name="Flint H.J."/>
        </authorList>
    </citation>
    <scope>NUCLEOTIDE SEQUENCE</scope>
    <source>
        <strain evidence="12">CGMCC 1.15931</strain>
    </source>
</reference>
<evidence type="ECO:0000256" key="9">
    <source>
        <dbReference type="ARBA" id="ARBA00023225"/>
    </source>
</evidence>
<keyword evidence="8" id="KW-0653">Protein transport</keyword>
<dbReference type="AlphaFoldDB" id="A0A6I3T2W6"/>
<evidence type="ECO:0000256" key="3">
    <source>
        <dbReference type="ARBA" id="ARBA00006602"/>
    </source>
</evidence>
<sequence length="250" mass="27306">MAQIPKEQQTAFQRWELKSFGDLRPSTLAAREREEAEARAAQEAAAAAEAAARQAEYDAFANTPPPPEYPTDEELAAIREEARQQGYEDGYAEGHRAGEDEAIREGQETTAAALAPLADMAQNFAEALRGADKLISQDVMELAMHLARNMLKQALPVKPELIVPIVRDAVAILPVVQQPAVLMLHPDDAVIVREAIGDELAKEGWRIAEDAALTRGGCKLETASNQVDAQVESRWARLTQALGKSSDWLE</sequence>
<keyword evidence="15" id="KW-1185">Reference proteome</keyword>
<evidence type="ECO:0000256" key="10">
    <source>
        <dbReference type="SAM" id="MobiDB-lite"/>
    </source>
</evidence>
<evidence type="ECO:0000313" key="15">
    <source>
        <dbReference type="Proteomes" id="UP000622638"/>
    </source>
</evidence>
<feature type="region of interest" description="Disordered" evidence="10">
    <location>
        <begin position="30"/>
        <end position="71"/>
    </location>
</feature>
<dbReference type="GO" id="GO:0009288">
    <property type="term" value="C:bacterial-type flagellum"/>
    <property type="evidence" value="ECO:0007669"/>
    <property type="project" value="InterPro"/>
</dbReference>
<evidence type="ECO:0000256" key="5">
    <source>
        <dbReference type="ARBA" id="ARBA00022448"/>
    </source>
</evidence>
<feature type="compositionally biased region" description="Basic and acidic residues" evidence="10">
    <location>
        <begin position="30"/>
        <end position="40"/>
    </location>
</feature>
<dbReference type="Pfam" id="PF02108">
    <property type="entry name" value="FliH"/>
    <property type="match status" value="1"/>
</dbReference>
<dbReference type="PANTHER" id="PTHR34982">
    <property type="entry name" value="YOP PROTEINS TRANSLOCATION PROTEIN L"/>
    <property type="match status" value="1"/>
</dbReference>
<organism evidence="13 14">
    <name type="scientific">Pseudoduganella buxea</name>
    <dbReference type="NCBI Taxonomy" id="1949069"/>
    <lineage>
        <taxon>Bacteria</taxon>
        <taxon>Pseudomonadati</taxon>
        <taxon>Pseudomonadota</taxon>
        <taxon>Betaproteobacteria</taxon>
        <taxon>Burkholderiales</taxon>
        <taxon>Oxalobacteraceae</taxon>
        <taxon>Telluria group</taxon>
        <taxon>Pseudoduganella</taxon>
    </lineage>
</organism>
<dbReference type="InterPro" id="IPR051472">
    <property type="entry name" value="T3SS_Stator/FliH"/>
</dbReference>
<comment type="function">
    <text evidence="1">Needed for flagellar regrowth and assembly.</text>
</comment>
<dbReference type="Proteomes" id="UP000622638">
    <property type="component" value="Unassembled WGS sequence"/>
</dbReference>
<dbReference type="RefSeq" id="WP_155473106.1">
    <property type="nucleotide sequence ID" value="NZ_BMKG01000037.1"/>
</dbReference>
<protein>
    <recommendedName>
        <fullName evidence="4">Flagellar assembly protein FliH</fullName>
    </recommendedName>
</protein>
<dbReference type="GO" id="GO:0005829">
    <property type="term" value="C:cytosol"/>
    <property type="evidence" value="ECO:0007669"/>
    <property type="project" value="TreeGrafter"/>
</dbReference>
<name>A0A6I3T2W6_9BURK</name>
<reference evidence="13 14" key="3">
    <citation type="submission" date="2019-11" db="EMBL/GenBank/DDBJ databases">
        <title>Type strains purchased from KCTC, JCM and DSMZ.</title>
        <authorList>
            <person name="Lu H."/>
        </authorList>
    </citation>
    <scope>NUCLEOTIDE SEQUENCE [LARGE SCALE GENOMIC DNA]</scope>
    <source>
        <strain evidence="13 14">KCTC 52429</strain>
    </source>
</reference>
<dbReference type="Proteomes" id="UP000430634">
    <property type="component" value="Unassembled WGS sequence"/>
</dbReference>
<dbReference type="PRINTS" id="PR01003">
    <property type="entry name" value="FLGFLIH"/>
</dbReference>
<keyword evidence="9" id="KW-1006">Bacterial flagellum protein export</keyword>
<evidence type="ECO:0000313" key="13">
    <source>
        <dbReference type="EMBL" id="MTV55851.1"/>
    </source>
</evidence>
<keyword evidence="13" id="KW-0969">Cilium</keyword>
<comment type="similarity">
    <text evidence="3">Belongs to the FliH family.</text>
</comment>
<dbReference type="EMBL" id="BMKG01000037">
    <property type="protein sequence ID" value="GGC23441.1"/>
    <property type="molecule type" value="Genomic_DNA"/>
</dbReference>
<evidence type="ECO:0000256" key="2">
    <source>
        <dbReference type="ARBA" id="ARBA00004496"/>
    </source>
</evidence>
<reference evidence="15" key="2">
    <citation type="journal article" date="2019" name="Int. J. Syst. Evol. Microbiol.">
        <title>The Global Catalogue of Microorganisms (GCM) 10K type strain sequencing project: providing services to taxonomists for standard genome sequencing and annotation.</title>
        <authorList>
            <consortium name="The Broad Institute Genomics Platform"/>
            <consortium name="The Broad Institute Genome Sequencing Center for Infectious Disease"/>
            <person name="Wu L."/>
            <person name="Ma J."/>
        </authorList>
    </citation>
    <scope>NUCLEOTIDE SEQUENCE [LARGE SCALE GENOMIC DNA]</scope>
    <source>
        <strain evidence="15">CGMCC 1.15931</strain>
    </source>
</reference>
<evidence type="ECO:0000256" key="7">
    <source>
        <dbReference type="ARBA" id="ARBA00022795"/>
    </source>
</evidence>
<feature type="domain" description="Flagellar assembly protein FliH/Type III secretion system HrpE" evidence="11">
    <location>
        <begin position="113"/>
        <end position="238"/>
    </location>
</feature>
<accession>A0A6I3T2W6</accession>
<evidence type="ECO:0000256" key="1">
    <source>
        <dbReference type="ARBA" id="ARBA00003041"/>
    </source>
</evidence>
<reference evidence="12" key="4">
    <citation type="submission" date="2024-05" db="EMBL/GenBank/DDBJ databases">
        <authorList>
            <person name="Sun Q."/>
            <person name="Zhou Y."/>
        </authorList>
    </citation>
    <scope>NUCLEOTIDE SEQUENCE</scope>
    <source>
        <strain evidence="12">CGMCC 1.15931</strain>
    </source>
</reference>
<evidence type="ECO:0000256" key="4">
    <source>
        <dbReference type="ARBA" id="ARBA00016507"/>
    </source>
</evidence>
<dbReference type="InterPro" id="IPR000563">
    <property type="entry name" value="Flag_FliH"/>
</dbReference>
<dbReference type="PANTHER" id="PTHR34982:SF1">
    <property type="entry name" value="FLAGELLAR ASSEMBLY PROTEIN FLIH"/>
    <property type="match status" value="1"/>
</dbReference>
<evidence type="ECO:0000313" key="14">
    <source>
        <dbReference type="Proteomes" id="UP000430634"/>
    </source>
</evidence>
<dbReference type="GO" id="GO:0015031">
    <property type="term" value="P:protein transport"/>
    <property type="evidence" value="ECO:0007669"/>
    <property type="project" value="UniProtKB-KW"/>
</dbReference>
<dbReference type="InterPro" id="IPR018035">
    <property type="entry name" value="Flagellar_FliH/T3SS_HrpE"/>
</dbReference>
<keyword evidence="13" id="KW-0282">Flagellum</keyword>
<dbReference type="EMBL" id="WNKZ01000109">
    <property type="protein sequence ID" value="MTV55851.1"/>
    <property type="molecule type" value="Genomic_DNA"/>
</dbReference>
<dbReference type="OrthoDB" id="5296952at2"/>
<keyword evidence="7" id="KW-1005">Bacterial flagellum biogenesis</keyword>
<keyword evidence="13" id="KW-0966">Cell projection</keyword>
<evidence type="ECO:0000259" key="11">
    <source>
        <dbReference type="Pfam" id="PF02108"/>
    </source>
</evidence>
<dbReference type="GO" id="GO:0044781">
    <property type="term" value="P:bacterial-type flagellum organization"/>
    <property type="evidence" value="ECO:0007669"/>
    <property type="project" value="UniProtKB-KW"/>
</dbReference>